<keyword evidence="9" id="KW-1185">Reference proteome</keyword>
<feature type="transmembrane region" description="Helical" evidence="7">
    <location>
        <begin position="180"/>
        <end position="203"/>
    </location>
</feature>
<sequence>MPPEEHLGAATPCPQVRHRRSAAPQPVLQTPSSSHASSHPQAQYDPRNVFRFSLPRIEVGPKAREIGTYLSGALFTLSYFLMIDAATVSKHAKPPPDAPYDTVPVHVKFVDWVPAILSTPLLDKTHLHSAFSGDSWGSDGPAAWRARVVLFLGVALMAGGLAGSLTVLILKYIVPDYTDYIYYGIANVGMNAGIMLSAMVLWISQSGSDEYEYQLTV</sequence>
<evidence type="ECO:0000256" key="5">
    <source>
        <dbReference type="ARBA" id="ARBA00023136"/>
    </source>
</evidence>
<evidence type="ECO:0000256" key="3">
    <source>
        <dbReference type="ARBA" id="ARBA00022692"/>
    </source>
</evidence>
<feature type="transmembrane region" description="Helical" evidence="7">
    <location>
        <begin position="148"/>
        <end position="174"/>
    </location>
</feature>
<dbReference type="Proteomes" id="UP000473826">
    <property type="component" value="Unassembled WGS sequence"/>
</dbReference>
<evidence type="ECO:0000313" key="9">
    <source>
        <dbReference type="Proteomes" id="UP000473826"/>
    </source>
</evidence>
<keyword evidence="3 7" id="KW-0812">Transmembrane</keyword>
<accession>A0A7D8ZNH7</accession>
<keyword evidence="5 7" id="KW-0472">Membrane</keyword>
<protein>
    <submittedName>
        <fullName evidence="8">Uncharacterized protein</fullName>
    </submittedName>
</protein>
<feature type="region of interest" description="Disordered" evidence="6">
    <location>
        <begin position="1"/>
        <end position="42"/>
    </location>
</feature>
<comment type="similarity">
    <text evidence="2">Belongs to the UPF0220 family.</text>
</comment>
<gene>
    <name evidence="8" type="ORF">VHUM_02641</name>
</gene>
<dbReference type="PANTHER" id="PTHR13180">
    <property type="entry name" value="SMALL MEMBRANE PROTEIN-RELATED"/>
    <property type="match status" value="1"/>
</dbReference>
<dbReference type="AlphaFoldDB" id="A0A7D8ZNH7"/>
<evidence type="ECO:0000256" key="6">
    <source>
        <dbReference type="SAM" id="MobiDB-lite"/>
    </source>
</evidence>
<evidence type="ECO:0000256" key="4">
    <source>
        <dbReference type="ARBA" id="ARBA00022989"/>
    </source>
</evidence>
<feature type="compositionally biased region" description="Low complexity" evidence="6">
    <location>
        <begin position="31"/>
        <end position="42"/>
    </location>
</feature>
<dbReference type="InterPro" id="IPR007919">
    <property type="entry name" value="UPF0220"/>
</dbReference>
<evidence type="ECO:0000256" key="2">
    <source>
        <dbReference type="ARBA" id="ARBA00005335"/>
    </source>
</evidence>
<keyword evidence="4 7" id="KW-1133">Transmembrane helix</keyword>
<organism evidence="8 9">
    <name type="scientific">Vanrija humicola</name>
    <name type="common">Yeast</name>
    <name type="synonym">Cryptococcus humicola</name>
    <dbReference type="NCBI Taxonomy" id="5417"/>
    <lineage>
        <taxon>Eukaryota</taxon>
        <taxon>Fungi</taxon>
        <taxon>Dikarya</taxon>
        <taxon>Basidiomycota</taxon>
        <taxon>Agaricomycotina</taxon>
        <taxon>Tremellomycetes</taxon>
        <taxon>Trichosporonales</taxon>
        <taxon>Trichosporonaceae</taxon>
        <taxon>Vanrija</taxon>
    </lineage>
</organism>
<evidence type="ECO:0000313" key="8">
    <source>
        <dbReference type="EMBL" id="TXT09167.1"/>
    </source>
</evidence>
<comment type="caution">
    <text evidence="8">The sequence shown here is derived from an EMBL/GenBank/DDBJ whole genome shotgun (WGS) entry which is preliminary data.</text>
</comment>
<evidence type="ECO:0000256" key="1">
    <source>
        <dbReference type="ARBA" id="ARBA00004141"/>
    </source>
</evidence>
<reference evidence="8 9" key="1">
    <citation type="journal article" date="2019" name="PLoS Genet.">
        <title>Convergent evolution of linked mating-type loci in basidiomycete fungi.</title>
        <authorList>
            <person name="Sun S."/>
            <person name="Coelho M.A."/>
            <person name="Heitman J."/>
            <person name="Nowrousian M."/>
        </authorList>
    </citation>
    <scope>NUCLEOTIDE SEQUENCE [LARGE SCALE GENOMIC DNA]</scope>
    <source>
        <strain evidence="8 9">CBS 4282</strain>
    </source>
</reference>
<comment type="subcellular location">
    <subcellularLocation>
        <location evidence="1">Membrane</location>
        <topology evidence="1">Multi-pass membrane protein</topology>
    </subcellularLocation>
</comment>
<dbReference type="OrthoDB" id="268928at2759"/>
<evidence type="ECO:0000256" key="7">
    <source>
        <dbReference type="SAM" id="Phobius"/>
    </source>
</evidence>
<dbReference type="Pfam" id="PF05255">
    <property type="entry name" value="UPF0220"/>
    <property type="match status" value="1"/>
</dbReference>
<name>A0A7D8ZNH7_VANHU</name>
<dbReference type="GO" id="GO:0016020">
    <property type="term" value="C:membrane"/>
    <property type="evidence" value="ECO:0007669"/>
    <property type="project" value="UniProtKB-SubCell"/>
</dbReference>
<dbReference type="EMBL" id="QKWK01000006">
    <property type="protein sequence ID" value="TXT09167.1"/>
    <property type="molecule type" value="Genomic_DNA"/>
</dbReference>
<proteinExistence type="inferred from homology"/>